<evidence type="ECO:0000256" key="2">
    <source>
        <dbReference type="ARBA" id="ARBA00022741"/>
    </source>
</evidence>
<dbReference type="RefSeq" id="WP_075066484.1">
    <property type="nucleotide sequence ID" value="NZ_LKAJ02000001.1"/>
</dbReference>
<dbReference type="PATRIC" id="fig|1590043.3.peg.1896"/>
<dbReference type="FunFam" id="3.40.50.300:FF:000011">
    <property type="entry name" value="Putative ABC transporter ATP-binding component"/>
    <property type="match status" value="1"/>
</dbReference>
<comment type="caution">
    <text evidence="7">The sequence shown here is derived from an EMBL/GenBank/DDBJ whole genome shotgun (WGS) entry which is preliminary data.</text>
</comment>
<dbReference type="EMBL" id="LKAJ01000007">
    <property type="protein sequence ID" value="KRG20938.1"/>
    <property type="molecule type" value="Genomic_DNA"/>
</dbReference>
<dbReference type="InterPro" id="IPR032781">
    <property type="entry name" value="ABC_tran_Xtn"/>
</dbReference>
<evidence type="ECO:0000256" key="4">
    <source>
        <dbReference type="ARBA" id="ARBA00061551"/>
    </source>
</evidence>
<evidence type="ECO:0000259" key="6">
    <source>
        <dbReference type="PROSITE" id="PS50893"/>
    </source>
</evidence>
<sequence>MISLNELSLHYGDKLLFDDVNLLLTSGKRYAIVGANGTGKSSLLRLIMGQETPSLGDILMPKGVTIGWVKQDHFRYEDQRVLDVVIQGKKALWQAMEEKEVLLNGEWTDSAANKLTYLEETIAHYDGYMAESMAHTLLEGVGIPLSFHEKPLSLLSGGFKIRVLLAQALFEQPDILLLDEPTNHLDIMTILWLEQYLINEYKGLLVFVSHDIKFLNSVSTHILDIDYGEIREYPGSYDNFLIKKKEIMDQKLKETKNVEDKIATMQRFVERFKAKASKARQANSRMKMIDRIEIPDIKQSSRVSPGFDFQCKRPSGKQVISVSGISKKFGERTVLDDINIKINRHEKVAIIGHNGIGKSTLLKIMLGLLAPDSGNVEWGYETQTAYFAQDHHEALKEDTSILEWLSHEVPTESPAKIRHILGQVLFTKDDVEKNILSISGGEAARLLIGNIMLTKPNVLIMDEPTNHLDVESIEAFSKALQNYSGTLLLVSHDRHFVSKVATRVIALTEEGIKDFHGSYQEYLKYYKEDYLSRAFLKGSK</sequence>
<feature type="domain" description="ABC transporter" evidence="6">
    <location>
        <begin position="320"/>
        <end position="535"/>
    </location>
</feature>
<dbReference type="GO" id="GO:0005524">
    <property type="term" value="F:ATP binding"/>
    <property type="evidence" value="ECO:0007669"/>
    <property type="project" value="UniProtKB-KW"/>
</dbReference>
<dbReference type="CDD" id="cd03221">
    <property type="entry name" value="ABCF_EF-3"/>
    <property type="match status" value="2"/>
</dbReference>
<dbReference type="InterPro" id="IPR003593">
    <property type="entry name" value="AAA+_ATPase"/>
</dbReference>
<dbReference type="SMART" id="SM00382">
    <property type="entry name" value="AAA"/>
    <property type="match status" value="2"/>
</dbReference>
<organism evidence="7">
    <name type="scientific">Candidatus Berkiella aquae</name>
    <dbReference type="NCBI Taxonomy" id="295108"/>
    <lineage>
        <taxon>Bacteria</taxon>
        <taxon>Pseudomonadati</taxon>
        <taxon>Pseudomonadota</taxon>
        <taxon>Gammaproteobacteria</taxon>
        <taxon>Candidatus Berkiellales</taxon>
        <taxon>Candidatus Berkiellaceae</taxon>
        <taxon>Candidatus Berkiella</taxon>
    </lineage>
</organism>
<evidence type="ECO:0000313" key="8">
    <source>
        <dbReference type="EMBL" id="MCS5710107.1"/>
    </source>
</evidence>
<dbReference type="Gene3D" id="3.40.50.300">
    <property type="entry name" value="P-loop containing nucleotide triphosphate hydrolases"/>
    <property type="match status" value="2"/>
</dbReference>
<dbReference type="Proteomes" id="UP000051497">
    <property type="component" value="Unassembled WGS sequence"/>
</dbReference>
<evidence type="ECO:0000313" key="9">
    <source>
        <dbReference type="Proteomes" id="UP000051497"/>
    </source>
</evidence>
<dbReference type="STRING" id="295108.HT99x_01858"/>
<comment type="similarity">
    <text evidence="4">Belongs to the ABC transporter superfamily. ABCF family. YbiT subfamily.</text>
</comment>
<dbReference type="OrthoDB" id="9808609at2"/>
<dbReference type="SUPFAM" id="SSF52540">
    <property type="entry name" value="P-loop containing nucleoside triphosphate hydrolases"/>
    <property type="match status" value="2"/>
</dbReference>
<reference evidence="8" key="2">
    <citation type="journal article" date="2016" name="Genome Announc.">
        <title>Draft Genome Sequences of Two Novel Amoeba-Resistant Intranuclear Bacteria, 'Candidatus Berkiella cookevillensis' and 'Candidatus Berkiella aquae'.</title>
        <authorList>
            <person name="Mehari Y.T."/>
            <person name="Arivett B.A."/>
            <person name="Farone A.L."/>
            <person name="Gunderson J.H."/>
            <person name="Farone M.B."/>
        </authorList>
    </citation>
    <scope>NUCLEOTIDE SEQUENCE</scope>
    <source>
        <strain evidence="8">HT99</strain>
    </source>
</reference>
<dbReference type="InterPro" id="IPR051309">
    <property type="entry name" value="ABCF_ATPase"/>
</dbReference>
<evidence type="ECO:0000256" key="3">
    <source>
        <dbReference type="ARBA" id="ARBA00022840"/>
    </source>
</evidence>
<evidence type="ECO:0000313" key="7">
    <source>
        <dbReference type="EMBL" id="KRG20938.1"/>
    </source>
</evidence>
<dbReference type="InterPro" id="IPR027417">
    <property type="entry name" value="P-loop_NTPase"/>
</dbReference>
<evidence type="ECO:0000256" key="5">
    <source>
        <dbReference type="ARBA" id="ARBA00074044"/>
    </source>
</evidence>
<dbReference type="Pfam" id="PF12848">
    <property type="entry name" value="ABC_tran_Xtn"/>
    <property type="match status" value="1"/>
</dbReference>
<proteinExistence type="inferred from homology"/>
<dbReference type="InterPro" id="IPR003439">
    <property type="entry name" value="ABC_transporter-like_ATP-bd"/>
</dbReference>
<protein>
    <recommendedName>
        <fullName evidence="5">Probable ATP-binding protein YbiT</fullName>
    </recommendedName>
</protein>
<dbReference type="PANTHER" id="PTHR42855:SF2">
    <property type="entry name" value="DRUG RESISTANCE ABC TRANSPORTER,ATP-BINDING PROTEIN"/>
    <property type="match status" value="1"/>
</dbReference>
<dbReference type="Pfam" id="PF00005">
    <property type="entry name" value="ABC_tran"/>
    <property type="match status" value="2"/>
</dbReference>
<dbReference type="InterPro" id="IPR017871">
    <property type="entry name" value="ABC_transporter-like_CS"/>
</dbReference>
<evidence type="ECO:0000256" key="1">
    <source>
        <dbReference type="ARBA" id="ARBA00022737"/>
    </source>
</evidence>
<dbReference type="FunFam" id="3.40.50.300:FF:000070">
    <property type="entry name" value="Putative ABC transporter ATP-binding component"/>
    <property type="match status" value="1"/>
</dbReference>
<dbReference type="PANTHER" id="PTHR42855">
    <property type="entry name" value="ABC TRANSPORTER ATP-BINDING SUBUNIT"/>
    <property type="match status" value="1"/>
</dbReference>
<keyword evidence="3 7" id="KW-0067">ATP-binding</keyword>
<feature type="domain" description="ABC transporter" evidence="6">
    <location>
        <begin position="2"/>
        <end position="252"/>
    </location>
</feature>
<keyword evidence="9" id="KW-1185">Reference proteome</keyword>
<dbReference type="EMBL" id="LKAJ02000001">
    <property type="protein sequence ID" value="MCS5710107.1"/>
    <property type="molecule type" value="Genomic_DNA"/>
</dbReference>
<accession>A0A0Q9YU13</accession>
<dbReference type="PROSITE" id="PS50893">
    <property type="entry name" value="ABC_TRANSPORTER_2"/>
    <property type="match status" value="2"/>
</dbReference>
<keyword evidence="2" id="KW-0547">Nucleotide-binding</keyword>
<dbReference type="PROSITE" id="PS00211">
    <property type="entry name" value="ABC_TRANSPORTER_1"/>
    <property type="match status" value="1"/>
</dbReference>
<name>A0A0Q9YU13_9GAMM</name>
<keyword evidence="1" id="KW-0677">Repeat</keyword>
<reference evidence="7" key="1">
    <citation type="submission" date="2015-09" db="EMBL/GenBank/DDBJ databases">
        <title>Draft Genome Sequences of Two Novel Amoeba-resistant Intranuclear Bacteria, Candidatus Berkiella cookevillensis and Candidatus Berkiella aquae.</title>
        <authorList>
            <person name="Mehari Y.T."/>
            <person name="Arivett B.A."/>
            <person name="Farone A.L."/>
            <person name="Gunderson J.H."/>
            <person name="Farone M.B."/>
        </authorList>
    </citation>
    <scope>NUCLEOTIDE SEQUENCE [LARGE SCALE GENOMIC DNA]</scope>
    <source>
        <strain evidence="7">HT99</strain>
    </source>
</reference>
<gene>
    <name evidence="7" type="primary">yheS_1</name>
    <name evidence="8" type="ORF">HT99x_001560</name>
    <name evidence="7" type="ORF">HT99x_01858</name>
</gene>
<dbReference type="AlphaFoldDB" id="A0A0Q9YU13"/>
<dbReference type="GO" id="GO:0016887">
    <property type="term" value="F:ATP hydrolysis activity"/>
    <property type="evidence" value="ECO:0007669"/>
    <property type="project" value="InterPro"/>
</dbReference>
<reference evidence="8" key="3">
    <citation type="submission" date="2021-06" db="EMBL/GenBank/DDBJ databases">
        <title>Genomic Description and Analysis of Intracellular Bacteria, Candidatus Berkiella cookevillensis and Candidatus Berkiella aquae.</title>
        <authorList>
            <person name="Kidane D.T."/>
            <person name="Mehari Y.T."/>
            <person name="Rice F.C."/>
            <person name="Arivett B.A."/>
            <person name="Farone A.L."/>
            <person name="Berk S.G."/>
            <person name="Farone M.B."/>
        </authorList>
    </citation>
    <scope>NUCLEOTIDE SEQUENCE</scope>
    <source>
        <strain evidence="8">HT99</strain>
    </source>
</reference>